<dbReference type="OMA" id="SMLLFYR"/>
<dbReference type="Pfam" id="PF24548">
    <property type="entry name" value="EF_EFCAB10_C"/>
    <property type="match status" value="1"/>
</dbReference>
<protein>
    <recommendedName>
        <fullName evidence="1">EF-hand domain-containing protein</fullName>
    </recommendedName>
</protein>
<reference evidence="2 3" key="1">
    <citation type="journal article" date="2013" name="Curr. Biol.">
        <title>Shared signatures of parasitism and phylogenomics unite Cryptomycota and microsporidia.</title>
        <authorList>
            <person name="James T.Y."/>
            <person name="Pelin A."/>
            <person name="Bonen L."/>
            <person name="Ahrendt S."/>
            <person name="Sain D."/>
            <person name="Corradi N."/>
            <person name="Stajich J.E."/>
        </authorList>
    </citation>
    <scope>NUCLEOTIDE SEQUENCE [LARGE SCALE GENOMIC DNA]</scope>
    <source>
        <strain evidence="2 3">CSF55</strain>
    </source>
</reference>
<dbReference type="OrthoDB" id="10260455at2759"/>
<dbReference type="STRING" id="988480.A0A075ANK2"/>
<dbReference type="SUPFAM" id="SSF47473">
    <property type="entry name" value="EF-hand"/>
    <property type="match status" value="1"/>
</dbReference>
<dbReference type="AlphaFoldDB" id="A0A075ANK2"/>
<name>A0A075ANK2_ROZAC</name>
<sequence>MLSDDLENKKQVEEYFEKHNVPILFERMMSSLLYYRPENPKAFLIEQLKLYEQFKELRPPILVFNRDDIAALFKTLDVTRKGYISFEQYEQALKNLGATNASMTPKGFKENMITLETFLDEA</sequence>
<keyword evidence="3" id="KW-1185">Reference proteome</keyword>
<gene>
    <name evidence="2" type="ORF">O9G_002934</name>
</gene>
<dbReference type="InterPro" id="IPR049760">
    <property type="entry name" value="DD_EFCAB10"/>
</dbReference>
<dbReference type="PANTHER" id="PTHR21847:SF1">
    <property type="entry name" value="EF-HAND CALCIUM-BINDING DOMAIN-CONTAINING PROTEIN 10"/>
    <property type="match status" value="1"/>
</dbReference>
<accession>A0A075ANK2</accession>
<dbReference type="HOGENOM" id="CLU_141721_0_0_1"/>
<organism evidence="2 3">
    <name type="scientific">Rozella allomycis (strain CSF55)</name>
    <dbReference type="NCBI Taxonomy" id="988480"/>
    <lineage>
        <taxon>Eukaryota</taxon>
        <taxon>Fungi</taxon>
        <taxon>Fungi incertae sedis</taxon>
        <taxon>Cryptomycota</taxon>
        <taxon>Cryptomycota incertae sedis</taxon>
        <taxon>Rozella</taxon>
    </lineage>
</organism>
<dbReference type="Gene3D" id="1.20.890.10">
    <property type="entry name" value="cAMP-dependent protein kinase regulatory subunit, dimerization-anchoring domain"/>
    <property type="match status" value="1"/>
</dbReference>
<dbReference type="InterPro" id="IPR002048">
    <property type="entry name" value="EF_hand_dom"/>
</dbReference>
<dbReference type="CDD" id="cd22976">
    <property type="entry name" value="DD_EFCAB10"/>
    <property type="match status" value="1"/>
</dbReference>
<dbReference type="SUPFAM" id="SSF47391">
    <property type="entry name" value="Dimerization-anchoring domain of cAMP-dependent PK regulatory subunit"/>
    <property type="match status" value="1"/>
</dbReference>
<dbReference type="InterPro" id="IPR039879">
    <property type="entry name" value="EFC10"/>
</dbReference>
<dbReference type="InterPro" id="IPR011992">
    <property type="entry name" value="EF-hand-dom_pair"/>
</dbReference>
<evidence type="ECO:0000313" key="3">
    <source>
        <dbReference type="Proteomes" id="UP000030755"/>
    </source>
</evidence>
<dbReference type="GO" id="GO:0005509">
    <property type="term" value="F:calcium ion binding"/>
    <property type="evidence" value="ECO:0007669"/>
    <property type="project" value="InterPro"/>
</dbReference>
<proteinExistence type="predicted"/>
<feature type="domain" description="EF-hand" evidence="1">
    <location>
        <begin position="64"/>
        <end position="99"/>
    </location>
</feature>
<evidence type="ECO:0000259" key="1">
    <source>
        <dbReference type="PROSITE" id="PS50222"/>
    </source>
</evidence>
<dbReference type="InterPro" id="IPR056587">
    <property type="entry name" value="EF_EFCAB10_C"/>
</dbReference>
<dbReference type="Proteomes" id="UP000030755">
    <property type="component" value="Unassembled WGS sequence"/>
</dbReference>
<evidence type="ECO:0000313" key="2">
    <source>
        <dbReference type="EMBL" id="EPZ31465.1"/>
    </source>
</evidence>
<dbReference type="PROSITE" id="PS50222">
    <property type="entry name" value="EF_HAND_2"/>
    <property type="match status" value="1"/>
</dbReference>
<dbReference type="EMBL" id="KE561216">
    <property type="protein sequence ID" value="EPZ31465.1"/>
    <property type="molecule type" value="Genomic_DNA"/>
</dbReference>
<dbReference type="PANTHER" id="PTHR21847">
    <property type="entry name" value="EF-HAND CALCIUM-BINDING DOMAIN-CONTAINING PROTEIN 10"/>
    <property type="match status" value="1"/>
</dbReference>